<name>A0A2A8D933_9MICC</name>
<evidence type="ECO:0000313" key="9">
    <source>
        <dbReference type="Proteomes" id="UP000219947"/>
    </source>
</evidence>
<dbReference type="GO" id="GO:0010945">
    <property type="term" value="F:coenzyme A diphosphatase activity"/>
    <property type="evidence" value="ECO:0007669"/>
    <property type="project" value="InterPro"/>
</dbReference>
<dbReference type="CDD" id="cd03426">
    <property type="entry name" value="NUDIX_CoAse_Nudt7"/>
    <property type="match status" value="1"/>
</dbReference>
<dbReference type="AlphaFoldDB" id="A0A2A8D933"/>
<dbReference type="InterPro" id="IPR045121">
    <property type="entry name" value="CoAse"/>
</dbReference>
<keyword evidence="3" id="KW-0479">Metal-binding</keyword>
<sequence>MPNTLNTAAEQARDALANLAAGKLDFKIDSLMRYAPTSTLSKEAAVLVLFGVLDDEPSASADFQGCPDYVGENLDVLLLVRADTLRSHAGQPAFPGGKIDPEDYELSRQQGVPVGRIAALREAVEETGLDPAGVEILGELPTLPLAVSDFRVTPVLGWWASPTRVGVVDTNESALIARVPVRDLLNPANRHTAYVKRGRITHKTPAFEVVHSGGDARVEFTVWGFTAIVLDKIFDALTWTVPWDASVLKPAPASG</sequence>
<proteinExistence type="predicted"/>
<dbReference type="SUPFAM" id="SSF55811">
    <property type="entry name" value="Nudix"/>
    <property type="match status" value="1"/>
</dbReference>
<evidence type="ECO:0000256" key="6">
    <source>
        <dbReference type="ARBA" id="ARBA00023211"/>
    </source>
</evidence>
<dbReference type="PROSITE" id="PS51462">
    <property type="entry name" value="NUDIX"/>
    <property type="match status" value="1"/>
</dbReference>
<organism evidence="8 9">
    <name type="scientific">Rothia dentocariosa</name>
    <dbReference type="NCBI Taxonomy" id="2047"/>
    <lineage>
        <taxon>Bacteria</taxon>
        <taxon>Bacillati</taxon>
        <taxon>Actinomycetota</taxon>
        <taxon>Actinomycetes</taxon>
        <taxon>Micrococcales</taxon>
        <taxon>Micrococcaceae</taxon>
        <taxon>Rothia</taxon>
    </lineage>
</organism>
<keyword evidence="6" id="KW-0464">Manganese</keyword>
<dbReference type="Proteomes" id="UP000219947">
    <property type="component" value="Unassembled WGS sequence"/>
</dbReference>
<dbReference type="PANTHER" id="PTHR12992:SF11">
    <property type="entry name" value="MITOCHONDRIAL COENZYME A DIPHOSPHATASE NUDT8"/>
    <property type="match status" value="1"/>
</dbReference>
<reference evidence="8" key="1">
    <citation type="submission" date="2017-10" db="EMBL/GenBank/DDBJ databases">
        <title>Kefir isolates.</title>
        <authorList>
            <person name="Kim Y."/>
            <person name="Blasche S."/>
        </authorList>
    </citation>
    <scope>NUCLEOTIDE SEQUENCE [LARGE SCALE GENOMIC DNA]</scope>
    <source>
        <strain evidence="8">OG2-2</strain>
    </source>
</reference>
<keyword evidence="9" id="KW-1185">Reference proteome</keyword>
<keyword evidence="5" id="KW-0460">Magnesium</keyword>
<dbReference type="InterPro" id="IPR000086">
    <property type="entry name" value="NUDIX_hydrolase_dom"/>
</dbReference>
<evidence type="ECO:0000256" key="4">
    <source>
        <dbReference type="ARBA" id="ARBA00022801"/>
    </source>
</evidence>
<comment type="cofactor">
    <cofactor evidence="1">
        <name>Mn(2+)</name>
        <dbReference type="ChEBI" id="CHEBI:29035"/>
    </cofactor>
</comment>
<evidence type="ECO:0000256" key="2">
    <source>
        <dbReference type="ARBA" id="ARBA00001946"/>
    </source>
</evidence>
<dbReference type="RefSeq" id="WP_098042520.1">
    <property type="nucleotide sequence ID" value="NZ_CAURLQ010000034.1"/>
</dbReference>
<accession>A0A2A8D933</accession>
<comment type="caution">
    <text evidence="8">The sequence shown here is derived from an EMBL/GenBank/DDBJ whole genome shotgun (WGS) entry which is preliminary data.</text>
</comment>
<dbReference type="PANTHER" id="PTHR12992">
    <property type="entry name" value="NUDIX HYDROLASE"/>
    <property type="match status" value="1"/>
</dbReference>
<evidence type="ECO:0000256" key="3">
    <source>
        <dbReference type="ARBA" id="ARBA00022723"/>
    </source>
</evidence>
<evidence type="ECO:0000313" key="8">
    <source>
        <dbReference type="EMBL" id="PEN17391.1"/>
    </source>
</evidence>
<protein>
    <submittedName>
        <fullName evidence="8">Coenzyme A pyrophosphatase</fullName>
    </submittedName>
</protein>
<dbReference type="Pfam" id="PF00293">
    <property type="entry name" value="NUDIX"/>
    <property type="match status" value="1"/>
</dbReference>
<evidence type="ECO:0000259" key="7">
    <source>
        <dbReference type="PROSITE" id="PS51462"/>
    </source>
</evidence>
<dbReference type="InterPro" id="IPR015797">
    <property type="entry name" value="NUDIX_hydrolase-like_dom_sf"/>
</dbReference>
<dbReference type="Gene3D" id="3.90.79.10">
    <property type="entry name" value="Nucleoside Triphosphate Pyrophosphohydrolase"/>
    <property type="match status" value="1"/>
</dbReference>
<dbReference type="GO" id="GO:0046872">
    <property type="term" value="F:metal ion binding"/>
    <property type="evidence" value="ECO:0007669"/>
    <property type="project" value="UniProtKB-KW"/>
</dbReference>
<dbReference type="EMBL" id="PDEV01000001">
    <property type="protein sequence ID" value="PEN17391.1"/>
    <property type="molecule type" value="Genomic_DNA"/>
</dbReference>
<evidence type="ECO:0000256" key="5">
    <source>
        <dbReference type="ARBA" id="ARBA00022842"/>
    </source>
</evidence>
<comment type="cofactor">
    <cofactor evidence="2">
        <name>Mg(2+)</name>
        <dbReference type="ChEBI" id="CHEBI:18420"/>
    </cofactor>
</comment>
<feature type="domain" description="Nudix hydrolase" evidence="7">
    <location>
        <begin position="40"/>
        <end position="201"/>
    </location>
</feature>
<keyword evidence="4" id="KW-0378">Hydrolase</keyword>
<gene>
    <name evidence="8" type="ORF">CRM92_05175</name>
</gene>
<evidence type="ECO:0000256" key="1">
    <source>
        <dbReference type="ARBA" id="ARBA00001936"/>
    </source>
</evidence>